<dbReference type="PANTHER" id="PTHR10340:SF57">
    <property type="entry name" value="METALLOPHOS DOMAIN-CONTAINING PROTEIN"/>
    <property type="match status" value="1"/>
</dbReference>
<proteinExistence type="inferred from homology"/>
<feature type="signal peptide" evidence="10">
    <location>
        <begin position="1"/>
        <end position="18"/>
    </location>
</feature>
<evidence type="ECO:0000259" key="11">
    <source>
        <dbReference type="Pfam" id="PF00149"/>
    </source>
</evidence>
<dbReference type="Pfam" id="PF00149">
    <property type="entry name" value="Metallophos"/>
    <property type="match status" value="1"/>
</dbReference>
<dbReference type="InterPro" id="IPR041805">
    <property type="entry name" value="ASMase/PPN1_MPP"/>
</dbReference>
<dbReference type="GO" id="GO:0046872">
    <property type="term" value="F:metal ion binding"/>
    <property type="evidence" value="ECO:0007669"/>
    <property type="project" value="UniProtKB-KW"/>
</dbReference>
<evidence type="ECO:0000313" key="13">
    <source>
        <dbReference type="EMBL" id="MBW19985.1"/>
    </source>
</evidence>
<feature type="domain" description="Sphingomyelin phosphodiesterase C-terminal" evidence="12">
    <location>
        <begin position="294"/>
        <end position="431"/>
    </location>
</feature>
<evidence type="ECO:0000256" key="8">
    <source>
        <dbReference type="ARBA" id="ARBA00022833"/>
    </source>
</evidence>
<keyword evidence="5" id="KW-0479">Metal-binding</keyword>
<evidence type="ECO:0000256" key="6">
    <source>
        <dbReference type="ARBA" id="ARBA00022729"/>
    </source>
</evidence>
<dbReference type="AlphaFoldDB" id="A0A2H8U085"/>
<dbReference type="EMBL" id="GFXV01008180">
    <property type="protein sequence ID" value="MBW19985.1"/>
    <property type="molecule type" value="Transcribed_RNA"/>
</dbReference>
<dbReference type="PANTHER" id="PTHR10340">
    <property type="entry name" value="SPHINGOMYELIN PHOSPHODIESTERASE"/>
    <property type="match status" value="1"/>
</dbReference>
<dbReference type="InterPro" id="IPR045473">
    <property type="entry name" value="ASM_C"/>
</dbReference>
<dbReference type="OrthoDB" id="348678at2759"/>
<evidence type="ECO:0000256" key="1">
    <source>
        <dbReference type="ARBA" id="ARBA00001947"/>
    </source>
</evidence>
<dbReference type="InterPro" id="IPR004843">
    <property type="entry name" value="Calcineurin-like_PHP"/>
</dbReference>
<comment type="subcellular location">
    <subcellularLocation>
        <location evidence="2">Secreted</location>
    </subcellularLocation>
</comment>
<comment type="cofactor">
    <cofactor evidence="1">
        <name>Zn(2+)</name>
        <dbReference type="ChEBI" id="CHEBI:29105"/>
    </cofactor>
</comment>
<protein>
    <submittedName>
        <fullName evidence="13">Acid sphingomyelinase-like phosphodiesterase 3a</fullName>
    </submittedName>
</protein>
<keyword evidence="7" id="KW-0378">Hydrolase</keyword>
<dbReference type="Pfam" id="PF19272">
    <property type="entry name" value="ASMase_C"/>
    <property type="match status" value="1"/>
</dbReference>
<dbReference type="InterPro" id="IPR029052">
    <property type="entry name" value="Metallo-depent_PP-like"/>
</dbReference>
<keyword evidence="8" id="KW-0862">Zinc</keyword>
<evidence type="ECO:0000256" key="4">
    <source>
        <dbReference type="ARBA" id="ARBA00022525"/>
    </source>
</evidence>
<evidence type="ECO:0000256" key="9">
    <source>
        <dbReference type="ARBA" id="ARBA00023180"/>
    </source>
</evidence>
<evidence type="ECO:0000259" key="12">
    <source>
        <dbReference type="Pfam" id="PF19272"/>
    </source>
</evidence>
<dbReference type="Gene3D" id="3.60.21.10">
    <property type="match status" value="1"/>
</dbReference>
<dbReference type="CDD" id="cd00842">
    <property type="entry name" value="MPP_ASMase"/>
    <property type="match status" value="1"/>
</dbReference>
<dbReference type="GO" id="GO:0008081">
    <property type="term" value="F:phosphoric diester hydrolase activity"/>
    <property type="evidence" value="ECO:0007669"/>
    <property type="project" value="TreeGrafter"/>
</dbReference>
<dbReference type="GO" id="GO:0005615">
    <property type="term" value="C:extracellular space"/>
    <property type="evidence" value="ECO:0007669"/>
    <property type="project" value="TreeGrafter"/>
</dbReference>
<evidence type="ECO:0000256" key="7">
    <source>
        <dbReference type="ARBA" id="ARBA00022801"/>
    </source>
</evidence>
<organism evidence="13">
    <name type="scientific">Melanaphis sacchari</name>
    <dbReference type="NCBI Taxonomy" id="742174"/>
    <lineage>
        <taxon>Eukaryota</taxon>
        <taxon>Metazoa</taxon>
        <taxon>Ecdysozoa</taxon>
        <taxon>Arthropoda</taxon>
        <taxon>Hexapoda</taxon>
        <taxon>Insecta</taxon>
        <taxon>Pterygota</taxon>
        <taxon>Neoptera</taxon>
        <taxon>Paraneoptera</taxon>
        <taxon>Hemiptera</taxon>
        <taxon>Sternorrhyncha</taxon>
        <taxon>Aphidomorpha</taxon>
        <taxon>Aphidoidea</taxon>
        <taxon>Aphididae</taxon>
        <taxon>Aphidini</taxon>
        <taxon>Melanaphis</taxon>
    </lineage>
</organism>
<dbReference type="SUPFAM" id="SSF56300">
    <property type="entry name" value="Metallo-dependent phosphatases"/>
    <property type="match status" value="1"/>
</dbReference>
<keyword evidence="4" id="KW-0964">Secreted</keyword>
<feature type="domain" description="Calcineurin-like phosphoesterase" evidence="11">
    <location>
        <begin position="23"/>
        <end position="282"/>
    </location>
</feature>
<evidence type="ECO:0000256" key="5">
    <source>
        <dbReference type="ARBA" id="ARBA00022723"/>
    </source>
</evidence>
<reference evidence="13" key="1">
    <citation type="submission" date="2017-10" db="EMBL/GenBank/DDBJ databases">
        <title>Transcriptome Assembly of Sugarcane Aphid Adults.</title>
        <authorList>
            <person name="Scully E.D."/>
            <person name="Palmer N.A."/>
            <person name="Geib S.M."/>
            <person name="Sarath G."/>
            <person name="Sattler S.E."/>
        </authorList>
    </citation>
    <scope>NUCLEOTIDE SEQUENCE</scope>
    <source>
        <tissue evidence="13">Whole body</tissue>
    </source>
</reference>
<comment type="similarity">
    <text evidence="3">Belongs to the acid sphingomyelinase family.</text>
</comment>
<keyword evidence="9" id="KW-0325">Glycoprotein</keyword>
<evidence type="ECO:0000256" key="3">
    <source>
        <dbReference type="ARBA" id="ARBA00008234"/>
    </source>
</evidence>
<evidence type="ECO:0000256" key="10">
    <source>
        <dbReference type="SAM" id="SignalP"/>
    </source>
</evidence>
<feature type="chain" id="PRO_5014191504" evidence="10">
    <location>
        <begin position="19"/>
        <end position="465"/>
    </location>
</feature>
<evidence type="ECO:0000256" key="2">
    <source>
        <dbReference type="ARBA" id="ARBA00004613"/>
    </source>
</evidence>
<keyword evidence="6 10" id="KW-0732">Signal</keyword>
<sequence length="465" mass="53146">MLFFTFIICIIAINNVSSKIGYFWHITDIHYDANYAATGDYVQSCKRSVVDPELLVMERPSLPSGGGRLGDYGCDSPWTLVQSAVKAMKEKHGDNIEFVLWSGDSVSSDVVDMHTRVMAIQNVTNLLIHTFSSQFVFPVLGHDDPGALKNQLIDYTSLGHYWRQWLPTDAIQTFNKGGYYTIEQKGNKLRIIALNSNAFSTVERQRNVVNPVEQLEWLEKILLKSVINKETVYLVSHMCPGANERDQDEAPTFKDDYSASYMEMIRRFANIIVGQFCGHLHSDTFRIVYDQHKKPVSWMMVAPSLTPNKSPGVSNNPGLRLYKFNTNSGQIIDYTQYYIDLDSSPNGDPDDWRIEYNLTHYYGLHEITPRSLHAIAETFQDDESVQFDRYIEANSVRQFKPKDCNLECRRAHYCAVTELDYSRFHSCVETAAEALSGSIRPRSDDAFFITAILLTVVMLTRYCHH</sequence>
<name>A0A2H8U085_9HEMI</name>
<gene>
    <name evidence="13" type="primary">SMPDL3A_1</name>
</gene>
<accession>A0A2H8U085</accession>